<name>A0A168RLM9_9BACT</name>
<dbReference type="GO" id="GO:0046872">
    <property type="term" value="F:metal ion binding"/>
    <property type="evidence" value="ECO:0007669"/>
    <property type="project" value="UniProtKB-KW"/>
</dbReference>
<evidence type="ECO:0000313" key="5">
    <source>
        <dbReference type="Proteomes" id="UP000076983"/>
    </source>
</evidence>
<dbReference type="InterPro" id="IPR018228">
    <property type="entry name" value="DNase_TatD-rel_CS"/>
</dbReference>
<evidence type="ECO:0000256" key="2">
    <source>
        <dbReference type="ARBA" id="ARBA00022801"/>
    </source>
</evidence>
<dbReference type="Proteomes" id="UP000076983">
    <property type="component" value="Unassembled WGS sequence"/>
</dbReference>
<feature type="binding site" evidence="3">
    <location>
        <position position="200"/>
    </location>
    <ligand>
        <name>a divalent metal cation</name>
        <dbReference type="ChEBI" id="CHEBI:60240"/>
        <label>1</label>
    </ligand>
</feature>
<dbReference type="AlphaFoldDB" id="A0A168RLM9"/>
<evidence type="ECO:0000256" key="3">
    <source>
        <dbReference type="PIRSR" id="PIRSR005902-1"/>
    </source>
</evidence>
<dbReference type="NCBIfam" id="TIGR00010">
    <property type="entry name" value="YchF/TatD family DNA exonuclease"/>
    <property type="match status" value="1"/>
</dbReference>
<proteinExistence type="predicted"/>
<dbReference type="PROSITE" id="PS01090">
    <property type="entry name" value="TATD_2"/>
    <property type="match status" value="1"/>
</dbReference>
<reference evidence="4 5" key="1">
    <citation type="submission" date="2016-03" db="EMBL/GenBank/DDBJ databases">
        <title>Genome sequence of Mycoplasma gallinarum strain Mgn_IPT.</title>
        <authorList>
            <person name="Yacoub E."/>
            <person name="Sirand-Pugnet P."/>
            <person name="Barre A."/>
            <person name="Maurier F."/>
            <person name="Blanchard A."/>
            <person name="Ben Abdelmoumen B.M."/>
        </authorList>
    </citation>
    <scope>NUCLEOTIDE SEQUENCE [LARGE SCALE GENOMIC DNA]</scope>
    <source>
        <strain evidence="4 5">Mgn_IPT</strain>
    </source>
</reference>
<gene>
    <name evidence="4" type="ORF">MGALLINA_01380</name>
</gene>
<dbReference type="PIRSF" id="PIRSF005902">
    <property type="entry name" value="DNase_TatD"/>
    <property type="match status" value="1"/>
</dbReference>
<dbReference type="CDD" id="cd01310">
    <property type="entry name" value="TatD_DNAse"/>
    <property type="match status" value="1"/>
</dbReference>
<keyword evidence="2 4" id="KW-0378">Hydrolase</keyword>
<keyword evidence="1 3" id="KW-0479">Metal-binding</keyword>
<feature type="binding site" evidence="3">
    <location>
        <position position="127"/>
    </location>
    <ligand>
        <name>a divalent metal cation</name>
        <dbReference type="ChEBI" id="CHEBI:60240"/>
        <label>2</label>
    </ligand>
</feature>
<evidence type="ECO:0000313" key="4">
    <source>
        <dbReference type="EMBL" id="OAB49098.1"/>
    </source>
</evidence>
<feature type="binding site" evidence="3">
    <location>
        <position position="9"/>
    </location>
    <ligand>
        <name>a divalent metal cation</name>
        <dbReference type="ChEBI" id="CHEBI:60240"/>
        <label>1</label>
    </ligand>
</feature>
<feature type="binding site" evidence="3">
    <location>
        <position position="11"/>
    </location>
    <ligand>
        <name>a divalent metal cation</name>
        <dbReference type="ChEBI" id="CHEBI:60240"/>
        <label>1</label>
    </ligand>
</feature>
<dbReference type="PATRIC" id="fig|29557.3.peg.125"/>
<dbReference type="PANTHER" id="PTHR46124">
    <property type="entry name" value="D-AMINOACYL-TRNA DEACYLASE"/>
    <property type="match status" value="1"/>
</dbReference>
<dbReference type="FunFam" id="3.20.20.140:FF:000005">
    <property type="entry name" value="TatD family hydrolase"/>
    <property type="match status" value="1"/>
</dbReference>
<dbReference type="SUPFAM" id="SSF51556">
    <property type="entry name" value="Metallo-dependent hydrolases"/>
    <property type="match status" value="1"/>
</dbReference>
<evidence type="ECO:0000256" key="1">
    <source>
        <dbReference type="ARBA" id="ARBA00022723"/>
    </source>
</evidence>
<dbReference type="GO" id="GO:0005829">
    <property type="term" value="C:cytosol"/>
    <property type="evidence" value="ECO:0007669"/>
    <property type="project" value="TreeGrafter"/>
</dbReference>
<dbReference type="Pfam" id="PF01026">
    <property type="entry name" value="TatD_DNase"/>
    <property type="match status" value="1"/>
</dbReference>
<accession>A0A168RLM9</accession>
<dbReference type="InterPro" id="IPR032466">
    <property type="entry name" value="Metal_Hydrolase"/>
</dbReference>
<dbReference type="PANTHER" id="PTHR46124:SF2">
    <property type="entry name" value="D-AMINOACYL-TRNA DEACYLASE"/>
    <property type="match status" value="1"/>
</dbReference>
<keyword evidence="5" id="KW-1185">Reference proteome</keyword>
<dbReference type="RefSeq" id="WP_063625947.1">
    <property type="nucleotide sequence ID" value="NZ_LVLH01000020.1"/>
</dbReference>
<dbReference type="InterPro" id="IPR001130">
    <property type="entry name" value="TatD-like"/>
</dbReference>
<dbReference type="GO" id="GO:0016788">
    <property type="term" value="F:hydrolase activity, acting on ester bonds"/>
    <property type="evidence" value="ECO:0007669"/>
    <property type="project" value="InterPro"/>
</dbReference>
<dbReference type="InterPro" id="IPR015991">
    <property type="entry name" value="TatD/YcfH-like"/>
</dbReference>
<dbReference type="Gene3D" id="3.20.20.140">
    <property type="entry name" value="Metal-dependent hydrolases"/>
    <property type="match status" value="1"/>
</dbReference>
<organism evidence="4 5">
    <name type="scientific">Mycoplasmopsis gallinarum</name>
    <dbReference type="NCBI Taxonomy" id="29557"/>
    <lineage>
        <taxon>Bacteria</taxon>
        <taxon>Bacillati</taxon>
        <taxon>Mycoplasmatota</taxon>
        <taxon>Mycoplasmoidales</taxon>
        <taxon>Metamycoplasmataceae</taxon>
        <taxon>Mycoplasmopsis</taxon>
    </lineage>
</organism>
<dbReference type="OrthoDB" id="9810005at2"/>
<sequence length="256" mass="29426">MSIKYVDAHCHPIKQYYKDNYQSIEKAYSKGVKVMMITGCNLAENEEVIKICSHFDYTFPVIGIHPTEVNGATDGINLEKQITKEVKGIGEIGLDYYWKDKTPELQKESLISQIKVAEKFNLPVVIHMRDAYEDLYDILKKFPNVKFMIHTYSGNLDWAKKFYELGCYFSFSGVSTYKNAKETIEVLDWLPVDRILTETDAPYLSPAAKRGNINYSNYVIFTAHFIAGIKKMPIEKFADQVLKNAKGLFKLDVSRK</sequence>
<feature type="binding site" evidence="3">
    <location>
        <position position="150"/>
    </location>
    <ligand>
        <name>a divalent metal cation</name>
        <dbReference type="ChEBI" id="CHEBI:60240"/>
        <label>2</label>
    </ligand>
</feature>
<feature type="binding site" evidence="3">
    <location>
        <position position="91"/>
    </location>
    <ligand>
        <name>a divalent metal cation</name>
        <dbReference type="ChEBI" id="CHEBI:60240"/>
        <label>1</label>
    </ligand>
</feature>
<comment type="caution">
    <text evidence="4">The sequence shown here is derived from an EMBL/GenBank/DDBJ whole genome shotgun (WGS) entry which is preliminary data.</text>
</comment>
<protein>
    <submittedName>
        <fullName evidence="4">Hydrolase, TatD family</fullName>
    </submittedName>
</protein>
<dbReference type="GO" id="GO:0004536">
    <property type="term" value="F:DNA nuclease activity"/>
    <property type="evidence" value="ECO:0007669"/>
    <property type="project" value="InterPro"/>
</dbReference>
<dbReference type="EMBL" id="LVLH01000020">
    <property type="protein sequence ID" value="OAB49098.1"/>
    <property type="molecule type" value="Genomic_DNA"/>
</dbReference>
<dbReference type="STRING" id="29557.MGALLINA_01380"/>
<dbReference type="PROSITE" id="PS01091">
    <property type="entry name" value="TATD_3"/>
    <property type="match status" value="1"/>
</dbReference>